<name>A0A1S8GNN3_9PROT</name>
<evidence type="ECO:0000313" key="8">
    <source>
        <dbReference type="Proteomes" id="UP000200980"/>
    </source>
</evidence>
<keyword evidence="8" id="KW-1185">Reference proteome</keyword>
<dbReference type="Gene3D" id="1.10.10.10">
    <property type="entry name" value="Winged helix-like DNA-binding domain superfamily/Winged helix DNA-binding domain"/>
    <property type="match status" value="1"/>
</dbReference>
<dbReference type="OrthoDB" id="7282296at2"/>
<protein>
    <recommendedName>
        <fullName evidence="3">Regulatory protein RecX</fullName>
    </recommendedName>
</protein>
<dbReference type="InterPro" id="IPR053924">
    <property type="entry name" value="RecX_HTH_2nd"/>
</dbReference>
<dbReference type="PANTHER" id="PTHR33602">
    <property type="entry name" value="REGULATORY PROTEIN RECX FAMILY PROTEIN"/>
    <property type="match status" value="1"/>
</dbReference>
<dbReference type="Pfam" id="PF02631">
    <property type="entry name" value="RecX_HTH2"/>
    <property type="match status" value="1"/>
</dbReference>
<feature type="region of interest" description="Disordered" evidence="5">
    <location>
        <begin position="88"/>
        <end position="113"/>
    </location>
</feature>
<sequence length="201" mass="22647">MDAIPPSPDYQSLKEAALAHLARFATTRQSLRQMLQRRVRRWGVRAVRAGMFAEEVATYEEACQPLIEQIAEEMERLGAVDDAAFSRSRSRNLARSGRSRRAVQAHLQGKGVDGETVRQAMDESLGEVGEEQARQAELAAAVILARKRAVGPFHRPDRPEKERMKVLAIFARNGFSQDIAMKALEMEREDAEDLIIEFRSL</sequence>
<dbReference type="EMBL" id="JATM01000004">
    <property type="protein sequence ID" value="OOL17718.1"/>
    <property type="molecule type" value="Genomic_DNA"/>
</dbReference>
<dbReference type="GO" id="GO:0006282">
    <property type="term" value="P:regulation of DNA repair"/>
    <property type="evidence" value="ECO:0007669"/>
    <property type="project" value="InterPro"/>
</dbReference>
<evidence type="ECO:0000256" key="3">
    <source>
        <dbReference type="ARBA" id="ARBA00018111"/>
    </source>
</evidence>
<evidence type="ECO:0000256" key="5">
    <source>
        <dbReference type="SAM" id="MobiDB-lite"/>
    </source>
</evidence>
<evidence type="ECO:0000259" key="6">
    <source>
        <dbReference type="Pfam" id="PF02631"/>
    </source>
</evidence>
<dbReference type="STRING" id="1539051.AL01_06970"/>
<dbReference type="InterPro" id="IPR036388">
    <property type="entry name" value="WH-like_DNA-bd_sf"/>
</dbReference>
<evidence type="ECO:0000256" key="1">
    <source>
        <dbReference type="ARBA" id="ARBA00004496"/>
    </source>
</evidence>
<evidence type="ECO:0000256" key="4">
    <source>
        <dbReference type="ARBA" id="ARBA00022490"/>
    </source>
</evidence>
<evidence type="ECO:0000313" key="7">
    <source>
        <dbReference type="EMBL" id="OOL17718.1"/>
    </source>
</evidence>
<dbReference type="AlphaFoldDB" id="A0A1S8GNN3"/>
<dbReference type="GO" id="GO:0005737">
    <property type="term" value="C:cytoplasm"/>
    <property type="evidence" value="ECO:0007669"/>
    <property type="project" value="UniProtKB-SubCell"/>
</dbReference>
<dbReference type="PANTHER" id="PTHR33602:SF1">
    <property type="entry name" value="REGULATORY PROTEIN RECX FAMILY PROTEIN"/>
    <property type="match status" value="1"/>
</dbReference>
<keyword evidence="4" id="KW-0963">Cytoplasm</keyword>
<gene>
    <name evidence="7" type="ORF">AL01_06970</name>
</gene>
<organism evidence="7 8">
    <name type="scientific">Bombella intestini</name>
    <dbReference type="NCBI Taxonomy" id="1539051"/>
    <lineage>
        <taxon>Bacteria</taxon>
        <taxon>Pseudomonadati</taxon>
        <taxon>Pseudomonadota</taxon>
        <taxon>Alphaproteobacteria</taxon>
        <taxon>Acetobacterales</taxon>
        <taxon>Acetobacteraceae</taxon>
        <taxon>Bombella</taxon>
    </lineage>
</organism>
<proteinExistence type="inferred from homology"/>
<dbReference type="InterPro" id="IPR003783">
    <property type="entry name" value="Regulatory_RecX"/>
</dbReference>
<dbReference type="RefSeq" id="WP_077396716.1">
    <property type="nucleotide sequence ID" value="NZ_JATM01000004.1"/>
</dbReference>
<comment type="subcellular location">
    <subcellularLocation>
        <location evidence="1">Cytoplasm</location>
    </subcellularLocation>
</comment>
<feature type="domain" description="RecX second three-helical" evidence="6">
    <location>
        <begin position="81"/>
        <end position="121"/>
    </location>
</feature>
<feature type="compositionally biased region" description="Basic residues" evidence="5">
    <location>
        <begin position="88"/>
        <end position="103"/>
    </location>
</feature>
<comment type="similarity">
    <text evidence="2">Belongs to the RecX family.</text>
</comment>
<accession>A0A1S8GNN3</accession>
<comment type="caution">
    <text evidence="7">The sequence shown here is derived from an EMBL/GenBank/DDBJ whole genome shotgun (WGS) entry which is preliminary data.</text>
</comment>
<dbReference type="Proteomes" id="UP000200980">
    <property type="component" value="Unassembled WGS sequence"/>
</dbReference>
<reference evidence="7 8" key="1">
    <citation type="journal article" date="2016" name="PLoS ONE">
        <title>Whole-Genome Sequence Analysis of Bombella intestini LMG 28161T, a Novel Acetic Acid Bacterium Isolated from the Crop of a Red-Tailed Bumble Bee, Bombus lapidarius.</title>
        <authorList>
            <person name="Li L."/>
            <person name="Illeghems K."/>
            <person name="Van Kerrebroeck S."/>
            <person name="Borremans W."/>
            <person name="Cleenwerck I."/>
            <person name="Smagghe G."/>
            <person name="De Vuyst L."/>
            <person name="Vandamme P."/>
        </authorList>
    </citation>
    <scope>NUCLEOTIDE SEQUENCE [LARGE SCALE GENOMIC DNA]</scope>
    <source>
        <strain evidence="7 8">R-52487</strain>
    </source>
</reference>
<evidence type="ECO:0000256" key="2">
    <source>
        <dbReference type="ARBA" id="ARBA00009695"/>
    </source>
</evidence>